<dbReference type="GO" id="GO:0003843">
    <property type="term" value="F:1,3-beta-D-glucan synthase activity"/>
    <property type="evidence" value="ECO:0007669"/>
    <property type="project" value="InterPro"/>
</dbReference>
<dbReference type="GO" id="GO:0005886">
    <property type="term" value="C:plasma membrane"/>
    <property type="evidence" value="ECO:0007669"/>
    <property type="project" value="TreeGrafter"/>
</dbReference>
<dbReference type="PANTHER" id="PTHR12741">
    <property type="entry name" value="LYST-INTERACTING PROTEIN LIP5 DOPAMINE RESPONSIVE PROTEIN DRG-1"/>
    <property type="match status" value="1"/>
</dbReference>
<comment type="caution">
    <text evidence="3">The sequence shown here is derived from an EMBL/GenBank/DDBJ whole genome shotgun (WGS) entry which is preliminary data.</text>
</comment>
<dbReference type="Pfam" id="PF25968">
    <property type="entry name" value="CALS1"/>
    <property type="match status" value="1"/>
</dbReference>
<evidence type="ECO:0000259" key="1">
    <source>
        <dbReference type="Pfam" id="PF02364"/>
    </source>
</evidence>
<evidence type="ECO:0000313" key="4">
    <source>
        <dbReference type="Proteomes" id="UP000525078"/>
    </source>
</evidence>
<name>A0A7J6G1U9_CANSA</name>
<dbReference type="InterPro" id="IPR058851">
    <property type="entry name" value="CALS1_helical"/>
</dbReference>
<dbReference type="PANTHER" id="PTHR12741:SF67">
    <property type="entry name" value="CALLOSE SYNTHASE 10"/>
    <property type="match status" value="1"/>
</dbReference>
<evidence type="ECO:0000313" key="3">
    <source>
        <dbReference type="EMBL" id="KAF4376973.1"/>
    </source>
</evidence>
<dbReference type="GO" id="GO:0000148">
    <property type="term" value="C:1,3-beta-D-glucan synthase complex"/>
    <property type="evidence" value="ECO:0007669"/>
    <property type="project" value="InterPro"/>
</dbReference>
<organism evidence="3 4">
    <name type="scientific">Cannabis sativa</name>
    <name type="common">Hemp</name>
    <name type="synonym">Marijuana</name>
    <dbReference type="NCBI Taxonomy" id="3483"/>
    <lineage>
        <taxon>Eukaryota</taxon>
        <taxon>Viridiplantae</taxon>
        <taxon>Streptophyta</taxon>
        <taxon>Embryophyta</taxon>
        <taxon>Tracheophyta</taxon>
        <taxon>Spermatophyta</taxon>
        <taxon>Magnoliopsida</taxon>
        <taxon>eudicotyledons</taxon>
        <taxon>Gunneridae</taxon>
        <taxon>Pentapetalae</taxon>
        <taxon>rosids</taxon>
        <taxon>fabids</taxon>
        <taxon>Rosales</taxon>
        <taxon>Cannabaceae</taxon>
        <taxon>Cannabis</taxon>
    </lineage>
</organism>
<reference evidence="3 4" key="1">
    <citation type="journal article" date="2020" name="bioRxiv">
        <title>Sequence and annotation of 42 cannabis genomes reveals extensive copy number variation in cannabinoid synthesis and pathogen resistance genes.</title>
        <authorList>
            <person name="Mckernan K.J."/>
            <person name="Helbert Y."/>
            <person name="Kane L.T."/>
            <person name="Ebling H."/>
            <person name="Zhang L."/>
            <person name="Liu B."/>
            <person name="Eaton Z."/>
            <person name="Mclaughlin S."/>
            <person name="Kingan S."/>
            <person name="Baybayan P."/>
            <person name="Concepcion G."/>
            <person name="Jordan M."/>
            <person name="Riva A."/>
            <person name="Barbazuk W."/>
            <person name="Harkins T."/>
        </authorList>
    </citation>
    <scope>NUCLEOTIDE SEQUENCE [LARGE SCALE GENOMIC DNA]</scope>
    <source>
        <strain evidence="4">cv. Jamaican Lion 4</strain>
        <tissue evidence="3">Leaf</tissue>
    </source>
</reference>
<feature type="domain" description="Callose synthase helical" evidence="2">
    <location>
        <begin position="99"/>
        <end position="276"/>
    </location>
</feature>
<protein>
    <submittedName>
        <fullName evidence="3">Uncharacterized protein</fullName>
    </submittedName>
</protein>
<dbReference type="GO" id="GO:0006075">
    <property type="term" value="P:(1-&gt;3)-beta-D-glucan biosynthetic process"/>
    <property type="evidence" value="ECO:0007669"/>
    <property type="project" value="InterPro"/>
</dbReference>
<sequence length="523" mass="60200">MLSISHSQIRSMEMVRKRFESFPEAFVKNLVYPQTKRLPFNRQLSQDSQDTDKKYAAMFSPFWNEIIKSLREEDYISNREMDLLSCPSNAGSLGLVQWPLFLLSSKISLAIDLAMDCKDTQGDLWNSICRDEYMAYAVRDCYYSIEKLLCSLIDGEGRLWVERIYREINNSILEGSLIITLSLKKLPVVLKKFTALTGLLLRNEDPDLSKGASKAVYELYEVVTHNLMSPDLREQLDTWNILARARNEGRLFSRIEWPKDTEAKELVKRLHLLLTVKDSAANIPKNLEARRRLEFFTNSLFMDMPSARPVSEIVPFCVFTPYYSETVLYSSSEFQKENKDGISTLFYLQKIFPDEWTNFLERIGWADSTGYAELQKSSSDALELRFWVSYRGQTLARTVRGMMYYRRALMLQSYLEKRSFRVDGYSQGSIPTSQGFELSRESRAQADIKFTYVVSCQIYGQQKQRKAPQAADISLLLQRSTVPTTWVLLINYDAALREASLGCGLCILVLDLRGLVVASATVY</sequence>
<accession>A0A7J6G1U9</accession>
<dbReference type="EMBL" id="JAATIP010000083">
    <property type="protein sequence ID" value="KAF4376973.1"/>
    <property type="molecule type" value="Genomic_DNA"/>
</dbReference>
<feature type="non-terminal residue" evidence="3">
    <location>
        <position position="1"/>
    </location>
</feature>
<evidence type="ECO:0000259" key="2">
    <source>
        <dbReference type="Pfam" id="PF25968"/>
    </source>
</evidence>
<dbReference type="InterPro" id="IPR003440">
    <property type="entry name" value="Glyco_trans_48_dom"/>
</dbReference>
<proteinExistence type="predicted"/>
<feature type="domain" description="Glycosyl transferase 48" evidence="1">
    <location>
        <begin position="283"/>
        <end position="471"/>
    </location>
</feature>
<dbReference type="AlphaFoldDB" id="A0A7J6G1U9"/>
<gene>
    <name evidence="3" type="ORF">F8388_022689</name>
</gene>
<dbReference type="Pfam" id="PF02364">
    <property type="entry name" value="Glucan_synthase"/>
    <property type="match status" value="1"/>
</dbReference>
<dbReference type="Proteomes" id="UP000525078">
    <property type="component" value="Unassembled WGS sequence"/>
</dbReference>